<keyword evidence="2" id="KW-0812">Transmembrane</keyword>
<keyword evidence="1" id="KW-0175">Coiled coil</keyword>
<reference evidence="3" key="2">
    <citation type="submission" date="2022-08" db="EMBL/GenBank/DDBJ databases">
        <authorList>
            <person name="Dong C."/>
        </authorList>
    </citation>
    <scope>NUCLEOTIDE SEQUENCE</scope>
    <source>
        <strain evidence="3">59MF3M-4</strain>
    </source>
</reference>
<dbReference type="EMBL" id="JAOANI010000022">
    <property type="protein sequence ID" value="MCT7360133.1"/>
    <property type="molecule type" value="Genomic_DNA"/>
</dbReference>
<comment type="caution">
    <text evidence="3">The sequence shown here is derived from an EMBL/GenBank/DDBJ whole genome shotgun (WGS) entry which is preliminary data.</text>
</comment>
<reference evidence="3" key="1">
    <citation type="journal article" date="2022" name="Front. Microbiol.">
        <title>Genome-based taxonomic rearrangement of Oceanobacter-related bacteria including the description of Thalassolituus hydrocarbonoclasticus sp. nov. and Thalassolituus pacificus sp. nov. and emended description of the genus Thalassolituus.</title>
        <authorList>
            <person name="Dong C."/>
            <person name="Wei L."/>
            <person name="Wang J."/>
            <person name="Lai Q."/>
            <person name="Huang Z."/>
            <person name="Shao Z."/>
        </authorList>
    </citation>
    <scope>NUCLEOTIDE SEQUENCE</scope>
    <source>
        <strain evidence="3">59MF3M-4</strain>
    </source>
</reference>
<proteinExistence type="predicted"/>
<evidence type="ECO:0000256" key="2">
    <source>
        <dbReference type="SAM" id="Phobius"/>
    </source>
</evidence>
<accession>A0A9X2WGU8</accession>
<keyword evidence="2" id="KW-0472">Membrane</keyword>
<dbReference type="RefSeq" id="WP_260976976.1">
    <property type="nucleotide sequence ID" value="NZ_JAOANI010000022.1"/>
</dbReference>
<protein>
    <submittedName>
        <fullName evidence="3">Uncharacterized protein</fullName>
    </submittedName>
</protein>
<dbReference type="AlphaFoldDB" id="A0A9X2WGU8"/>
<organism evidence="3 4">
    <name type="scientific">Thalassolituus pacificus</name>
    <dbReference type="NCBI Taxonomy" id="2975440"/>
    <lineage>
        <taxon>Bacteria</taxon>
        <taxon>Pseudomonadati</taxon>
        <taxon>Pseudomonadota</taxon>
        <taxon>Gammaproteobacteria</taxon>
        <taxon>Oceanospirillales</taxon>
        <taxon>Oceanospirillaceae</taxon>
        <taxon>Thalassolituus</taxon>
    </lineage>
</organism>
<gene>
    <name evidence="3" type="ORF">NYR02_14015</name>
</gene>
<evidence type="ECO:0000256" key="1">
    <source>
        <dbReference type="SAM" id="Coils"/>
    </source>
</evidence>
<feature type="transmembrane region" description="Helical" evidence="2">
    <location>
        <begin position="116"/>
        <end position="134"/>
    </location>
</feature>
<dbReference type="Proteomes" id="UP001147830">
    <property type="component" value="Unassembled WGS sequence"/>
</dbReference>
<keyword evidence="2" id="KW-1133">Transmembrane helix</keyword>
<keyword evidence="4" id="KW-1185">Reference proteome</keyword>
<sequence length="278" mass="31088">MTPNTHASAMADPELSSARQLLGTLSKQPQDIEAAYQHQIRHTASLLLQPNGADEHQQLSQTLIQLMEARRCLLSETNPAATATVLPTQSHTSKNQQHTISAQRTNNNTMTTAQPLTLVIGFLLLFSAVAAALFSQQQHINGLQQQLLSQQQSLQFSQQQLAQQLTVQQQERAEWRHTQQEYQHQITAAQQQLLAQQQQASAQQQEWQQRLANVDKALALEQREGDALQQRINRLSRVSEELIANLCTDSAAVGPAVGLTIYAQYMQRCQQSWELAAQ</sequence>
<feature type="coiled-coil region" evidence="1">
    <location>
        <begin position="140"/>
        <end position="224"/>
    </location>
</feature>
<evidence type="ECO:0000313" key="3">
    <source>
        <dbReference type="EMBL" id="MCT7360133.1"/>
    </source>
</evidence>
<evidence type="ECO:0000313" key="4">
    <source>
        <dbReference type="Proteomes" id="UP001147830"/>
    </source>
</evidence>
<name>A0A9X2WGU8_9GAMM</name>